<name>A0ABW0J2Y5_9BURK</name>
<keyword evidence="13" id="KW-1185">Reference proteome</keyword>
<dbReference type="InterPro" id="IPR001633">
    <property type="entry name" value="EAL_dom"/>
</dbReference>
<gene>
    <name evidence="12" type="ORF">ACFPTO_00965</name>
</gene>
<evidence type="ECO:0000259" key="11">
    <source>
        <dbReference type="PROSITE" id="PS50883"/>
    </source>
</evidence>
<dbReference type="InterPro" id="IPR024744">
    <property type="entry name" value="CSS-motif_dom"/>
</dbReference>
<dbReference type="CDD" id="cd01948">
    <property type="entry name" value="EAL"/>
    <property type="match status" value="1"/>
</dbReference>
<dbReference type="Proteomes" id="UP001596103">
    <property type="component" value="Unassembled WGS sequence"/>
</dbReference>
<evidence type="ECO:0000256" key="1">
    <source>
        <dbReference type="ARBA" id="ARBA00004651"/>
    </source>
</evidence>
<dbReference type="PANTHER" id="PTHR33121">
    <property type="entry name" value="CYCLIC DI-GMP PHOSPHODIESTERASE PDEF"/>
    <property type="match status" value="1"/>
</dbReference>
<comment type="subcellular location">
    <subcellularLocation>
        <location evidence="1">Cell membrane</location>
        <topology evidence="1">Multi-pass membrane protein</topology>
    </subcellularLocation>
</comment>
<evidence type="ECO:0000256" key="5">
    <source>
        <dbReference type="ARBA" id="ARBA00022692"/>
    </source>
</evidence>
<organism evidence="12 13">
    <name type="scientific">Paraburkholderia denitrificans</name>
    <dbReference type="NCBI Taxonomy" id="694025"/>
    <lineage>
        <taxon>Bacteria</taxon>
        <taxon>Pseudomonadati</taxon>
        <taxon>Pseudomonadota</taxon>
        <taxon>Betaproteobacteria</taxon>
        <taxon>Burkholderiales</taxon>
        <taxon>Burkholderiaceae</taxon>
        <taxon>Paraburkholderia</taxon>
    </lineage>
</organism>
<keyword evidence="3" id="KW-1003">Cell membrane</keyword>
<evidence type="ECO:0000256" key="4">
    <source>
        <dbReference type="ARBA" id="ARBA00022636"/>
    </source>
</evidence>
<keyword evidence="8 10" id="KW-0472">Membrane</keyword>
<accession>A0ABW0J2Y5</accession>
<dbReference type="EMBL" id="JBHSMP010000003">
    <property type="protein sequence ID" value="MFC5427390.1"/>
    <property type="molecule type" value="Genomic_DNA"/>
</dbReference>
<sequence>MLTTFCLVALTVTAVLGIAIYATDAVIEQRQRQQVDSYSERALLRAERVTDEAESALREVARYGNPPCTDDHLHLLKQTEETHRYLRDVGYTDGQTLRCSTLSATGGGNIPPPEWTDAYGFSAWHSEVGRRGAKQSMLNIRYGNNLVVIDPRFYVDIVPLNDTLELGVVETQDATVITRWPRTSESLVRGAVQRDLTTGYAGGRYYVVERSHRYPLAIVAYEPEQRIRPNWFRQMSAFIVPALVIGGLATWFILTWRRELRTPRNSLLEGIRRRQFVVWFQPIVALDSGRCIGAEALVRWQLADGTIIAPDSFIPMAESVGLIQPITDQVIRSVFEGAGNLLAQRRDLHVSINLTRDDLETSRMMETLEACLVKYDVHPDQIWFEAVERAFLDAKRFAPVLERYRTAGFHILIDDFGTGFSSLAYLQELPVDGIKIDKVFIHALVTGAEVNAILPHIVAMAQSLNLLTVAEGVETETQARWLRTHNVGYAQGWLYAKAMPADEFARYVRAVPPVAAAGDAVQSG</sequence>
<reference evidence="13" key="1">
    <citation type="journal article" date="2019" name="Int. J. Syst. Evol. Microbiol.">
        <title>The Global Catalogue of Microorganisms (GCM) 10K type strain sequencing project: providing services to taxonomists for standard genome sequencing and annotation.</title>
        <authorList>
            <consortium name="The Broad Institute Genomics Platform"/>
            <consortium name="The Broad Institute Genome Sequencing Center for Infectious Disease"/>
            <person name="Wu L."/>
            <person name="Ma J."/>
        </authorList>
    </citation>
    <scope>NUCLEOTIDE SEQUENCE [LARGE SCALE GENOMIC DNA]</scope>
    <source>
        <strain evidence="13">CCUG 56042</strain>
    </source>
</reference>
<dbReference type="SMART" id="SM00052">
    <property type="entry name" value="EAL"/>
    <property type="match status" value="1"/>
</dbReference>
<dbReference type="Pfam" id="PF00563">
    <property type="entry name" value="EAL"/>
    <property type="match status" value="1"/>
</dbReference>
<protein>
    <recommendedName>
        <fullName evidence="2">cyclic-guanylate-specific phosphodiesterase</fullName>
        <ecNumber evidence="2">3.1.4.52</ecNumber>
    </recommendedName>
</protein>
<keyword evidence="4" id="KW-0973">c-di-GMP</keyword>
<feature type="transmembrane region" description="Helical" evidence="10">
    <location>
        <begin position="235"/>
        <end position="254"/>
    </location>
</feature>
<evidence type="ECO:0000256" key="2">
    <source>
        <dbReference type="ARBA" id="ARBA00012282"/>
    </source>
</evidence>
<evidence type="ECO:0000256" key="9">
    <source>
        <dbReference type="ARBA" id="ARBA00034290"/>
    </source>
</evidence>
<evidence type="ECO:0000256" key="3">
    <source>
        <dbReference type="ARBA" id="ARBA00022475"/>
    </source>
</evidence>
<evidence type="ECO:0000313" key="13">
    <source>
        <dbReference type="Proteomes" id="UP001596103"/>
    </source>
</evidence>
<dbReference type="Gene3D" id="3.20.20.450">
    <property type="entry name" value="EAL domain"/>
    <property type="match status" value="1"/>
</dbReference>
<dbReference type="SUPFAM" id="SSF141868">
    <property type="entry name" value="EAL domain-like"/>
    <property type="match status" value="1"/>
</dbReference>
<proteinExistence type="predicted"/>
<dbReference type="RefSeq" id="WP_377708770.1">
    <property type="nucleotide sequence ID" value="NZ_JBHSMP010000003.1"/>
</dbReference>
<dbReference type="EC" id="3.1.4.52" evidence="2"/>
<dbReference type="InterPro" id="IPR050706">
    <property type="entry name" value="Cyclic-di-GMP_PDE-like"/>
</dbReference>
<dbReference type="Pfam" id="PF12792">
    <property type="entry name" value="CSS-motif"/>
    <property type="match status" value="1"/>
</dbReference>
<evidence type="ECO:0000256" key="6">
    <source>
        <dbReference type="ARBA" id="ARBA00022801"/>
    </source>
</evidence>
<dbReference type="InterPro" id="IPR035919">
    <property type="entry name" value="EAL_sf"/>
</dbReference>
<keyword evidence="7 10" id="KW-1133">Transmembrane helix</keyword>
<comment type="catalytic activity">
    <reaction evidence="9">
        <text>3',3'-c-di-GMP + H2O = 5'-phosphoguanylyl(3'-&gt;5')guanosine + H(+)</text>
        <dbReference type="Rhea" id="RHEA:24902"/>
        <dbReference type="ChEBI" id="CHEBI:15377"/>
        <dbReference type="ChEBI" id="CHEBI:15378"/>
        <dbReference type="ChEBI" id="CHEBI:58754"/>
        <dbReference type="ChEBI" id="CHEBI:58805"/>
        <dbReference type="EC" id="3.1.4.52"/>
    </reaction>
</comment>
<feature type="domain" description="EAL" evidence="11">
    <location>
        <begin position="260"/>
        <end position="512"/>
    </location>
</feature>
<evidence type="ECO:0000256" key="7">
    <source>
        <dbReference type="ARBA" id="ARBA00022989"/>
    </source>
</evidence>
<evidence type="ECO:0000313" key="12">
    <source>
        <dbReference type="EMBL" id="MFC5427390.1"/>
    </source>
</evidence>
<keyword evidence="5 10" id="KW-0812">Transmembrane</keyword>
<comment type="caution">
    <text evidence="12">The sequence shown here is derived from an EMBL/GenBank/DDBJ whole genome shotgun (WGS) entry which is preliminary data.</text>
</comment>
<keyword evidence="6" id="KW-0378">Hydrolase</keyword>
<dbReference type="PROSITE" id="PS50883">
    <property type="entry name" value="EAL"/>
    <property type="match status" value="1"/>
</dbReference>
<evidence type="ECO:0000256" key="10">
    <source>
        <dbReference type="SAM" id="Phobius"/>
    </source>
</evidence>
<dbReference type="PANTHER" id="PTHR33121:SF81">
    <property type="entry name" value="CYCLIC DI-GMP PHOSPHODIESTERASE PDEB-RELATED"/>
    <property type="match status" value="1"/>
</dbReference>
<evidence type="ECO:0000256" key="8">
    <source>
        <dbReference type="ARBA" id="ARBA00023136"/>
    </source>
</evidence>